<dbReference type="EMBL" id="JAUZVY010000003">
    <property type="protein sequence ID" value="MDP4529090.1"/>
    <property type="molecule type" value="Genomic_DNA"/>
</dbReference>
<proteinExistence type="predicted"/>
<evidence type="ECO:0000313" key="3">
    <source>
        <dbReference type="Proteomes" id="UP001236258"/>
    </source>
</evidence>
<dbReference type="Proteomes" id="UP001236258">
    <property type="component" value="Unassembled WGS sequence"/>
</dbReference>
<accession>A0ABT9GQM5</accession>
<sequence length="127" mass="13608">MFFTAMALLLSTSAMSAGTGTLWLDGEAYPVEVTSCAGDPETAGARGTLADGQSVTLMLQRWPGMHALSVTYDNAQWVHRGPEDSAEAPELKRWVEDGMLKASGTVSVFPPIRQASMTVRFEGRCPA</sequence>
<keyword evidence="1" id="KW-0732">Signal</keyword>
<organism evidence="2 3">
    <name type="scientific">Alkalimonas delamerensis</name>
    <dbReference type="NCBI Taxonomy" id="265981"/>
    <lineage>
        <taxon>Bacteria</taxon>
        <taxon>Pseudomonadati</taxon>
        <taxon>Pseudomonadota</taxon>
        <taxon>Gammaproteobacteria</taxon>
        <taxon>Alkalimonas</taxon>
    </lineage>
</organism>
<feature type="signal peptide" evidence="1">
    <location>
        <begin position="1"/>
        <end position="16"/>
    </location>
</feature>
<reference evidence="2 3" key="1">
    <citation type="submission" date="2023-08" db="EMBL/GenBank/DDBJ databases">
        <authorList>
            <person name="Joshi A."/>
            <person name="Thite S."/>
        </authorList>
    </citation>
    <scope>NUCLEOTIDE SEQUENCE [LARGE SCALE GENOMIC DNA]</scope>
    <source>
        <strain evidence="2 3">1E1</strain>
    </source>
</reference>
<dbReference type="RefSeq" id="WP_305945198.1">
    <property type="nucleotide sequence ID" value="NZ_JAUZVY010000003.1"/>
</dbReference>
<evidence type="ECO:0000313" key="2">
    <source>
        <dbReference type="EMBL" id="MDP4529090.1"/>
    </source>
</evidence>
<gene>
    <name evidence="2" type="ORF">Q3O59_08610</name>
</gene>
<name>A0ABT9GQM5_9GAMM</name>
<keyword evidence="3" id="KW-1185">Reference proteome</keyword>
<comment type="caution">
    <text evidence="2">The sequence shown here is derived from an EMBL/GenBank/DDBJ whole genome shotgun (WGS) entry which is preliminary data.</text>
</comment>
<evidence type="ECO:0000256" key="1">
    <source>
        <dbReference type="SAM" id="SignalP"/>
    </source>
</evidence>
<protein>
    <submittedName>
        <fullName evidence="2">Uncharacterized protein</fullName>
    </submittedName>
</protein>
<feature type="chain" id="PRO_5045723668" evidence="1">
    <location>
        <begin position="17"/>
        <end position="127"/>
    </location>
</feature>